<dbReference type="AlphaFoldDB" id="A0A1T4KG12"/>
<accession>A0A1T4KG12</accession>
<keyword evidence="1" id="KW-1133">Transmembrane helix</keyword>
<evidence type="ECO:0000313" key="3">
    <source>
        <dbReference type="Proteomes" id="UP000189857"/>
    </source>
</evidence>
<keyword evidence="1" id="KW-0812">Transmembrane</keyword>
<sequence length="86" mass="9506">MGAGSAAYMIGLEIFEAIPFQLNVEHFLAVAFGGAILGGGLRLMICGLVKNMMEQVLSRTCSIIFFCSQHPEFITQIEEYSSDERR</sequence>
<dbReference type="EMBL" id="FUXA01000004">
    <property type="protein sequence ID" value="SJZ41362.1"/>
    <property type="molecule type" value="Genomic_DNA"/>
</dbReference>
<feature type="transmembrane region" description="Helical" evidence="1">
    <location>
        <begin position="27"/>
        <end position="49"/>
    </location>
</feature>
<dbReference type="Proteomes" id="UP000189857">
    <property type="component" value="Unassembled WGS sequence"/>
</dbReference>
<gene>
    <name evidence="2" type="ORF">SAMN02745110_00357</name>
</gene>
<name>A0A1T4KG12_9FIRM</name>
<evidence type="ECO:0000256" key="1">
    <source>
        <dbReference type="SAM" id="Phobius"/>
    </source>
</evidence>
<evidence type="ECO:0000313" key="2">
    <source>
        <dbReference type="EMBL" id="SJZ41362.1"/>
    </source>
</evidence>
<organism evidence="2 3">
    <name type="scientific">Eubacterium ruminantium</name>
    <dbReference type="NCBI Taxonomy" id="42322"/>
    <lineage>
        <taxon>Bacteria</taxon>
        <taxon>Bacillati</taxon>
        <taxon>Bacillota</taxon>
        <taxon>Clostridia</taxon>
        <taxon>Eubacteriales</taxon>
        <taxon>Eubacteriaceae</taxon>
        <taxon>Eubacterium</taxon>
    </lineage>
</organism>
<keyword evidence="3" id="KW-1185">Reference proteome</keyword>
<proteinExistence type="predicted"/>
<keyword evidence="1" id="KW-0472">Membrane</keyword>
<reference evidence="2 3" key="1">
    <citation type="submission" date="2017-02" db="EMBL/GenBank/DDBJ databases">
        <authorList>
            <person name="Peterson S.W."/>
        </authorList>
    </citation>
    <scope>NUCLEOTIDE SEQUENCE [LARGE SCALE GENOMIC DNA]</scope>
    <source>
        <strain evidence="2 3">ATCC 17233</strain>
    </source>
</reference>
<protein>
    <submittedName>
        <fullName evidence="2">Uncharacterized protein</fullName>
    </submittedName>
</protein>